<dbReference type="AlphaFoldDB" id="A0A4R2L2U9"/>
<feature type="transmembrane region" description="Helical" evidence="1">
    <location>
        <begin position="129"/>
        <end position="148"/>
    </location>
</feature>
<feature type="transmembrane region" description="Helical" evidence="1">
    <location>
        <begin position="335"/>
        <end position="356"/>
    </location>
</feature>
<proteinExistence type="predicted"/>
<evidence type="ECO:0000313" key="3">
    <source>
        <dbReference type="Proteomes" id="UP000294919"/>
    </source>
</evidence>
<gene>
    <name evidence="2" type="ORF">EV214_10745</name>
</gene>
<keyword evidence="1" id="KW-1133">Transmembrane helix</keyword>
<evidence type="ECO:0000313" key="2">
    <source>
        <dbReference type="EMBL" id="TCO76888.1"/>
    </source>
</evidence>
<accession>A0A4R2L2U9</accession>
<keyword evidence="3" id="KW-1185">Reference proteome</keyword>
<dbReference type="Proteomes" id="UP000294919">
    <property type="component" value="Unassembled WGS sequence"/>
</dbReference>
<dbReference type="InterPro" id="IPR049576">
    <property type="entry name" value="HDC-like"/>
</dbReference>
<dbReference type="EMBL" id="SLWV01000007">
    <property type="protein sequence ID" value="TCO76888.1"/>
    <property type="molecule type" value="Genomic_DNA"/>
</dbReference>
<keyword evidence="1" id="KW-0472">Membrane</keyword>
<feature type="transmembrane region" description="Helical" evidence="1">
    <location>
        <begin position="154"/>
        <end position="171"/>
    </location>
</feature>
<sequence length="433" mass="47154">MARNLSISHANRKKVLYSMNQNMNRVCNNTINILKGGFIMSLLMAFSIVLVVLSIGDIISTKTKAFIPSVFVAALLFLFGFWTFFPQDIVALAGFEKSIIYLSMYLLITHMGTLLTVRELLRQWKTIAIALIGIVGICALTLTIGKAIWGWETVVIATPPLTGGIVAAIIMSEAATSIGRENLAVLAIVTYVMQGFVGYPLTALMLKKEGNRLLSGFRSGVLKHVKQNETSGDVNNRKKLIPPLPEKYITTYVILTKLAITSLLAVQFANLIKPIMDISPFVMCLFFGVIAQELGFVEQKPLNLANSFGFLMTGLMAFIFAGLAKATPSMLAKIAIPLAGIIILGVIGMGILSMILGKKLGYTKEMSFAIALTALYGFPPNYILTEEASKVLAKTDEEKEFLMDEMLPKMLVGGFTTVTIVSVIIAGIFSKLL</sequence>
<keyword evidence="1" id="KW-0812">Transmembrane</keyword>
<feature type="transmembrane region" description="Helical" evidence="1">
    <location>
        <begin position="183"/>
        <end position="206"/>
    </location>
</feature>
<organism evidence="2 3">
    <name type="scientific">Marinisporobacter balticus</name>
    <dbReference type="NCBI Taxonomy" id="2018667"/>
    <lineage>
        <taxon>Bacteria</taxon>
        <taxon>Bacillati</taxon>
        <taxon>Bacillota</taxon>
        <taxon>Clostridia</taxon>
        <taxon>Peptostreptococcales</taxon>
        <taxon>Thermotaleaceae</taxon>
        <taxon>Marinisporobacter</taxon>
    </lineage>
</organism>
<feature type="transmembrane region" description="Helical" evidence="1">
    <location>
        <begin position="410"/>
        <end position="429"/>
    </location>
</feature>
<feature type="transmembrane region" description="Helical" evidence="1">
    <location>
        <begin position="33"/>
        <end position="53"/>
    </location>
</feature>
<dbReference type="CDD" id="cd21416">
    <property type="entry name" value="HDC_protein"/>
    <property type="match status" value="1"/>
</dbReference>
<feature type="transmembrane region" description="Helical" evidence="1">
    <location>
        <begin position="303"/>
        <end position="323"/>
    </location>
</feature>
<feature type="transmembrane region" description="Helical" evidence="1">
    <location>
        <begin position="98"/>
        <end position="117"/>
    </location>
</feature>
<protein>
    <submittedName>
        <fullName evidence="2">Na+/glutamate symporter</fullName>
    </submittedName>
</protein>
<feature type="transmembrane region" description="Helical" evidence="1">
    <location>
        <begin position="65"/>
        <end position="86"/>
    </location>
</feature>
<name>A0A4R2L2U9_9FIRM</name>
<comment type="caution">
    <text evidence="2">The sequence shown here is derived from an EMBL/GenBank/DDBJ whole genome shotgun (WGS) entry which is preliminary data.</text>
</comment>
<evidence type="ECO:0000256" key="1">
    <source>
        <dbReference type="SAM" id="Phobius"/>
    </source>
</evidence>
<reference evidence="2 3" key="1">
    <citation type="submission" date="2019-03" db="EMBL/GenBank/DDBJ databases">
        <title>Genomic Encyclopedia of Type Strains, Phase IV (KMG-IV): sequencing the most valuable type-strain genomes for metagenomic binning, comparative biology and taxonomic classification.</title>
        <authorList>
            <person name="Goeker M."/>
        </authorList>
    </citation>
    <scope>NUCLEOTIDE SEQUENCE [LARGE SCALE GENOMIC DNA]</scope>
    <source>
        <strain evidence="2 3">DSM 102940</strain>
    </source>
</reference>
<feature type="transmembrane region" description="Helical" evidence="1">
    <location>
        <begin position="278"/>
        <end position="297"/>
    </location>
</feature>